<comment type="subcellular location">
    <subcellularLocation>
        <location evidence="1">Endomembrane system</location>
        <topology evidence="1">Multi-pass membrane protein</topology>
    </subcellularLocation>
    <subcellularLocation>
        <location evidence="5">Membrane</location>
        <topology evidence="5">Multi-pass membrane protein</topology>
    </subcellularLocation>
</comment>
<sequence length="647" mass="68636">MHALTALTLKASETHVPVVSPTDADGPFTLLWLIIALPLLGAAVLLLGGRYTDRWGHLLGTATSATSFVISLVLFVNLLGRDEGDRQVSQHLYDWIDAGSLHIGMDLLYDPLSALFLLLITGVGSLIHVYSIGYMAHDPRRRRFFAYLNLFVAAMLMLVLSENYVGLFLGWEGVGLASYLLIGFWQHKPSAAAAAKKAFVINRVGDMGMGLAIFLMIVTFGTTSFSGVSALAGGATETTLNWIGVLLLVGACGKSAQVPLQAWLLDAMEGPTPVSALIHAATMVTAGVYLITRSNFVFELAPTAQTAVVIVATVTLLWGAIIGCAKDDIKKGLAGSTMSQIGYMMLGAGLGVAGYAFAIFHLLTHGFFKANMFLGAGSVMHAMDDDVDMRHYGALQKALPITFATFALGFLAIIGIPPFAGFWSKDKIIEVALTENPVVGICALLGAGITGFYMTRMMLMTFFTEKRWEKGVHPHESPLVMTIPLMVLAALSALGGLMLAGNWIVDFLGPVVGHAEHEEPPLPVIVLTLITIAVVAAGVALAWVLVGQRDVPRTAPADVSFATRAARADLYGDAINEGLVVNPGRATVRALTDGDRTLVDGLFTGGTTVLAGTGELLRRLQNGYVRSYALGILGGALLVVLTLVVVN</sequence>
<dbReference type="GO" id="GO:0015990">
    <property type="term" value="P:electron transport coupled proton transport"/>
    <property type="evidence" value="ECO:0007669"/>
    <property type="project" value="TreeGrafter"/>
</dbReference>
<dbReference type="GO" id="GO:0008137">
    <property type="term" value="F:NADH dehydrogenase (ubiquinone) activity"/>
    <property type="evidence" value="ECO:0007669"/>
    <property type="project" value="InterPro"/>
</dbReference>
<dbReference type="AlphaFoldDB" id="A0A852RR82"/>
<accession>A0A852RR82</accession>
<feature type="transmembrane region" description="Helical" evidence="6">
    <location>
        <begin position="207"/>
        <end position="232"/>
    </location>
</feature>
<feature type="transmembrane region" description="Helical" evidence="6">
    <location>
        <begin position="55"/>
        <end position="79"/>
    </location>
</feature>
<dbReference type="InterPro" id="IPR003945">
    <property type="entry name" value="NU5C-like"/>
</dbReference>
<dbReference type="GO" id="GO:0003954">
    <property type="term" value="F:NADH dehydrogenase activity"/>
    <property type="evidence" value="ECO:0007669"/>
    <property type="project" value="TreeGrafter"/>
</dbReference>
<keyword evidence="10" id="KW-1185">Reference proteome</keyword>
<evidence type="ECO:0000259" key="8">
    <source>
        <dbReference type="Pfam" id="PF00662"/>
    </source>
</evidence>
<feature type="transmembrane region" description="Helical" evidence="6">
    <location>
        <begin position="30"/>
        <end position="48"/>
    </location>
</feature>
<feature type="transmembrane region" description="Helical" evidence="6">
    <location>
        <begin position="479"/>
        <end position="504"/>
    </location>
</feature>
<feature type="transmembrane region" description="Helical" evidence="6">
    <location>
        <begin position="112"/>
        <end position="132"/>
    </location>
</feature>
<evidence type="ECO:0000256" key="5">
    <source>
        <dbReference type="RuleBase" id="RU000320"/>
    </source>
</evidence>
<organism evidence="9 10">
    <name type="scientific">Nocardioides kongjuensis</name>
    <dbReference type="NCBI Taxonomy" id="349522"/>
    <lineage>
        <taxon>Bacteria</taxon>
        <taxon>Bacillati</taxon>
        <taxon>Actinomycetota</taxon>
        <taxon>Actinomycetes</taxon>
        <taxon>Propionibacteriales</taxon>
        <taxon>Nocardioidaceae</taxon>
        <taxon>Nocardioides</taxon>
    </lineage>
</organism>
<dbReference type="InterPro" id="IPR001750">
    <property type="entry name" value="ND/Mrp_TM"/>
</dbReference>
<dbReference type="NCBIfam" id="TIGR01974">
    <property type="entry name" value="NDH_I_L"/>
    <property type="match status" value="1"/>
</dbReference>
<dbReference type="GO" id="GO:0042773">
    <property type="term" value="P:ATP synthesis coupled electron transport"/>
    <property type="evidence" value="ECO:0007669"/>
    <property type="project" value="InterPro"/>
</dbReference>
<dbReference type="RefSeq" id="WP_179729155.1">
    <property type="nucleotide sequence ID" value="NZ_BAABEF010000001.1"/>
</dbReference>
<dbReference type="Proteomes" id="UP000582231">
    <property type="component" value="Unassembled WGS sequence"/>
</dbReference>
<keyword evidence="3 6" id="KW-1133">Transmembrane helix</keyword>
<keyword evidence="2 5" id="KW-0812">Transmembrane</keyword>
<protein>
    <submittedName>
        <fullName evidence="9">NADH-quinone oxidoreductase subunit L</fullName>
    </submittedName>
</protein>
<evidence type="ECO:0000256" key="4">
    <source>
        <dbReference type="ARBA" id="ARBA00023136"/>
    </source>
</evidence>
<evidence type="ECO:0000256" key="3">
    <source>
        <dbReference type="ARBA" id="ARBA00022989"/>
    </source>
</evidence>
<dbReference type="PANTHER" id="PTHR42829:SF2">
    <property type="entry name" value="NADH-UBIQUINONE OXIDOREDUCTASE CHAIN 5"/>
    <property type="match status" value="1"/>
</dbReference>
<dbReference type="PRINTS" id="PR01434">
    <property type="entry name" value="NADHDHGNASE5"/>
</dbReference>
<feature type="domain" description="NADH:quinone oxidoreductase/Mrp antiporter transmembrane" evidence="7">
    <location>
        <begin position="161"/>
        <end position="450"/>
    </location>
</feature>
<evidence type="ECO:0000313" key="9">
    <source>
        <dbReference type="EMBL" id="NYD33058.1"/>
    </source>
</evidence>
<feature type="domain" description="NADH-Ubiquinone oxidoreductase (complex I) chain 5 N-terminal" evidence="8">
    <location>
        <begin position="95"/>
        <end position="145"/>
    </location>
</feature>
<dbReference type="GO" id="GO:0012505">
    <property type="term" value="C:endomembrane system"/>
    <property type="evidence" value="ECO:0007669"/>
    <property type="project" value="UniProtKB-SubCell"/>
</dbReference>
<feature type="transmembrane region" description="Helical" evidence="6">
    <location>
        <begin position="628"/>
        <end position="646"/>
    </location>
</feature>
<feature type="transmembrane region" description="Helical" evidence="6">
    <location>
        <begin position="524"/>
        <end position="546"/>
    </location>
</feature>
<gene>
    <name evidence="9" type="ORF">BJ958_004604</name>
</gene>
<comment type="caution">
    <text evidence="9">The sequence shown here is derived from an EMBL/GenBank/DDBJ whole genome shotgun (WGS) entry which is preliminary data.</text>
</comment>
<dbReference type="EMBL" id="JACCBF010000001">
    <property type="protein sequence ID" value="NYD33058.1"/>
    <property type="molecule type" value="Genomic_DNA"/>
</dbReference>
<reference evidence="9 10" key="1">
    <citation type="submission" date="2020-07" db="EMBL/GenBank/DDBJ databases">
        <title>Sequencing the genomes of 1000 actinobacteria strains.</title>
        <authorList>
            <person name="Klenk H.-P."/>
        </authorList>
    </citation>
    <scope>NUCLEOTIDE SEQUENCE [LARGE SCALE GENOMIC DNA]</scope>
    <source>
        <strain evidence="9 10">DSM 19082</strain>
    </source>
</reference>
<feature type="transmembrane region" description="Helical" evidence="6">
    <location>
        <begin position="398"/>
        <end position="418"/>
    </location>
</feature>
<dbReference type="InterPro" id="IPR018393">
    <property type="entry name" value="NADHpl_OxRdtase_5_subgr"/>
</dbReference>
<evidence type="ECO:0000313" key="10">
    <source>
        <dbReference type="Proteomes" id="UP000582231"/>
    </source>
</evidence>
<feature type="transmembrane region" description="Helical" evidence="6">
    <location>
        <begin position="274"/>
        <end position="292"/>
    </location>
</feature>
<name>A0A852RR82_9ACTN</name>
<dbReference type="Gene3D" id="1.20.5.2700">
    <property type="match status" value="1"/>
</dbReference>
<dbReference type="NCBIfam" id="NF005141">
    <property type="entry name" value="PRK06590.1"/>
    <property type="match status" value="1"/>
</dbReference>
<evidence type="ECO:0000259" key="7">
    <source>
        <dbReference type="Pfam" id="PF00361"/>
    </source>
</evidence>
<dbReference type="GO" id="GO:0016020">
    <property type="term" value="C:membrane"/>
    <property type="evidence" value="ECO:0007669"/>
    <property type="project" value="UniProtKB-SubCell"/>
</dbReference>
<evidence type="ECO:0000256" key="1">
    <source>
        <dbReference type="ARBA" id="ARBA00004127"/>
    </source>
</evidence>
<dbReference type="Pfam" id="PF00361">
    <property type="entry name" value="Proton_antipo_M"/>
    <property type="match status" value="1"/>
</dbReference>
<feature type="transmembrane region" description="Helical" evidence="6">
    <location>
        <begin position="304"/>
        <end position="321"/>
    </location>
</feature>
<feature type="transmembrane region" description="Helical" evidence="6">
    <location>
        <begin position="341"/>
        <end position="363"/>
    </location>
</feature>
<evidence type="ECO:0000256" key="6">
    <source>
        <dbReference type="SAM" id="Phobius"/>
    </source>
</evidence>
<dbReference type="PANTHER" id="PTHR42829">
    <property type="entry name" value="NADH-UBIQUINONE OXIDOREDUCTASE CHAIN 5"/>
    <property type="match status" value="1"/>
</dbReference>
<feature type="transmembrane region" description="Helical" evidence="6">
    <location>
        <begin position="438"/>
        <end position="459"/>
    </location>
</feature>
<evidence type="ECO:0000256" key="2">
    <source>
        <dbReference type="ARBA" id="ARBA00022692"/>
    </source>
</evidence>
<dbReference type="InterPro" id="IPR001516">
    <property type="entry name" value="Proton_antipo_N"/>
</dbReference>
<proteinExistence type="predicted"/>
<keyword evidence="4 6" id="KW-0472">Membrane</keyword>
<feature type="transmembrane region" description="Helical" evidence="6">
    <location>
        <begin position="144"/>
        <end position="161"/>
    </location>
</feature>
<dbReference type="Pfam" id="PF00662">
    <property type="entry name" value="Proton_antipo_N"/>
    <property type="match status" value="1"/>
</dbReference>
<dbReference type="PRINTS" id="PR01435">
    <property type="entry name" value="NPOXDRDTASE5"/>
</dbReference>